<comment type="subcellular location">
    <subcellularLocation>
        <location evidence="1">Nucleus</location>
    </subcellularLocation>
</comment>
<gene>
    <name evidence="14" type="primary">LOC111599070</name>
</gene>
<dbReference type="SUPFAM" id="SSF54695">
    <property type="entry name" value="POZ domain"/>
    <property type="match status" value="1"/>
</dbReference>
<feature type="region of interest" description="Disordered" evidence="10">
    <location>
        <begin position="115"/>
        <end position="149"/>
    </location>
</feature>
<dbReference type="RefSeq" id="XP_023170459.2">
    <property type="nucleotide sequence ID" value="XM_023314691.2"/>
</dbReference>
<evidence type="ECO:0000259" key="11">
    <source>
        <dbReference type="PROSITE" id="PS50097"/>
    </source>
</evidence>
<dbReference type="GO" id="GO:0016199">
    <property type="term" value="P:axon midline choice point recognition"/>
    <property type="evidence" value="ECO:0007669"/>
    <property type="project" value="UniProtKB-ARBA"/>
</dbReference>
<dbReference type="CDD" id="cd18315">
    <property type="entry name" value="BTB_POZ_BAB-like"/>
    <property type="match status" value="1"/>
</dbReference>
<evidence type="ECO:0000313" key="14">
    <source>
        <dbReference type="RefSeq" id="XP_023170459.2"/>
    </source>
</evidence>
<evidence type="ECO:0000313" key="13">
    <source>
        <dbReference type="Proteomes" id="UP000504633"/>
    </source>
</evidence>
<feature type="compositionally biased region" description="Low complexity" evidence="10">
    <location>
        <begin position="319"/>
        <end position="332"/>
    </location>
</feature>
<evidence type="ECO:0000256" key="9">
    <source>
        <dbReference type="PROSITE-ProRule" id="PRU00042"/>
    </source>
</evidence>
<dbReference type="GO" id="GO:0045476">
    <property type="term" value="P:nurse cell apoptotic process"/>
    <property type="evidence" value="ECO:0007669"/>
    <property type="project" value="UniProtKB-ARBA"/>
</dbReference>
<dbReference type="InterPro" id="IPR013087">
    <property type="entry name" value="Znf_C2H2_type"/>
</dbReference>
<accession>A0A6J1LRM1</accession>
<dbReference type="FunFam" id="3.30.710.10:FF:000091">
    <property type="entry name" value="Lola, isoform F"/>
    <property type="match status" value="1"/>
</dbReference>
<dbReference type="SMART" id="SM00225">
    <property type="entry name" value="BTB"/>
    <property type="match status" value="1"/>
</dbReference>
<evidence type="ECO:0000256" key="5">
    <source>
        <dbReference type="ARBA" id="ARBA00023015"/>
    </source>
</evidence>
<dbReference type="GO" id="GO:0008406">
    <property type="term" value="P:gonad development"/>
    <property type="evidence" value="ECO:0007669"/>
    <property type="project" value="UniProtKB-ARBA"/>
</dbReference>
<evidence type="ECO:0000256" key="6">
    <source>
        <dbReference type="ARBA" id="ARBA00023163"/>
    </source>
</evidence>
<keyword evidence="9" id="KW-0862">Zinc</keyword>
<feature type="region of interest" description="Disordered" evidence="10">
    <location>
        <begin position="177"/>
        <end position="212"/>
    </location>
</feature>
<dbReference type="GO" id="GO:0007464">
    <property type="term" value="P:R3/R4 cell fate commitment"/>
    <property type="evidence" value="ECO:0007669"/>
    <property type="project" value="UniProtKB-ARBA"/>
</dbReference>
<keyword evidence="9" id="KW-0863">Zinc-finger</keyword>
<dbReference type="GO" id="GO:0035167">
    <property type="term" value="P:larval lymph gland hemopoiesis"/>
    <property type="evidence" value="ECO:0007669"/>
    <property type="project" value="UniProtKB-ARBA"/>
</dbReference>
<feature type="domain" description="C2H2-type" evidence="12">
    <location>
        <begin position="578"/>
        <end position="602"/>
    </location>
</feature>
<dbReference type="InterPro" id="IPR051095">
    <property type="entry name" value="Dros_DevTransReg"/>
</dbReference>
<keyword evidence="3" id="KW-0221">Differentiation</keyword>
<keyword evidence="2" id="KW-0217">Developmental protein</keyword>
<evidence type="ECO:0000259" key="12">
    <source>
        <dbReference type="PROSITE" id="PS50157"/>
    </source>
</evidence>
<name>A0A6J1LRM1_DROHY</name>
<dbReference type="Gene3D" id="3.30.710.10">
    <property type="entry name" value="Potassium Channel Kv1.1, Chain A"/>
    <property type="match status" value="1"/>
</dbReference>
<feature type="compositionally biased region" description="Low complexity" evidence="10">
    <location>
        <begin position="295"/>
        <end position="310"/>
    </location>
</feature>
<feature type="compositionally biased region" description="Polar residues" evidence="10">
    <location>
        <begin position="467"/>
        <end position="478"/>
    </location>
</feature>
<sequence length="605" mass="65159">MDDDQQFCLRWNNHQSTLISVFDTLLENETLVDCTLAAEGKFLKAHKVVLSACSPYFATLLQEQYDKHPIFILKDVKYQELRAMMDYMYRGEVNISQDQLTALLKAAESLQIKGLSDNRSGTGPAAAAAAQQQQQAPKPDTHHRVKLSAPYTLEQTKRARITTGGAAVGVGGMVDAGDVAGSREGSSSPSRRRRKVRRRSMENDLHDNSNSSVLAAVSNQSILQQTSAGLAASALVSTQLASVGGAASATAASATACGSSSGSGSQVTNQPLTSSSSSSSNVTKKTESAKLTSTAAAQGAQQQQQQQQQQTSSDAINTDNVQQQQQNQGAQGDAEEMDVASGGAASGAVAVHPGVVKQLTTLDKSNHKQKIKDNSITTEMVIEPKAEYDDDAHDENVEDLTLDEEDMTMEELDQAAGTSQGGEGSSQAYATWQHDRSQDELGLMAAQDAQQRDPQVSSPLRKYNLRGQDSATPSTSKQLAKAKETARSENEEPSTAQRQSPNNNNNSSTSNNNVKKPLVNNTDALIALQQLASISTARSLQHLVPHLPQNLHIDTSSLVAGRKLPRQSSKRTPQYESNRCPLCARVYRSQAFLNEHMRKEHSVLI</sequence>
<feature type="region of interest" description="Disordered" evidence="10">
    <location>
        <begin position="255"/>
        <end position="345"/>
    </location>
</feature>
<evidence type="ECO:0000256" key="1">
    <source>
        <dbReference type="ARBA" id="ARBA00004123"/>
    </source>
</evidence>
<keyword evidence="5" id="KW-0805">Transcription regulation</keyword>
<dbReference type="InterPro" id="IPR000210">
    <property type="entry name" value="BTB/POZ_dom"/>
</dbReference>
<keyword evidence="7" id="KW-0539">Nucleus</keyword>
<keyword evidence="6" id="KW-0804">Transcription</keyword>
<dbReference type="GO" id="GO:0007526">
    <property type="term" value="P:larval somatic muscle development"/>
    <property type="evidence" value="ECO:0007669"/>
    <property type="project" value="UniProtKB-ARBA"/>
</dbReference>
<dbReference type="GO" id="GO:0005634">
    <property type="term" value="C:nucleus"/>
    <property type="evidence" value="ECO:0007669"/>
    <property type="project" value="UniProtKB-SubCell"/>
</dbReference>
<protein>
    <submittedName>
        <fullName evidence="14">Longitudinals lacking protein, isoforms H/M/V isoform X11</fullName>
    </submittedName>
</protein>
<feature type="compositionally biased region" description="Low complexity" evidence="10">
    <location>
        <begin position="500"/>
        <end position="513"/>
    </location>
</feature>
<feature type="compositionally biased region" description="Low complexity" evidence="10">
    <location>
        <begin position="125"/>
        <end position="136"/>
    </location>
</feature>
<feature type="region of interest" description="Disordered" evidence="10">
    <location>
        <begin position="447"/>
        <end position="516"/>
    </location>
</feature>
<feature type="compositionally biased region" description="Polar residues" evidence="10">
    <location>
        <begin position="448"/>
        <end position="458"/>
    </location>
</feature>
<dbReference type="GO" id="GO:0006357">
    <property type="term" value="P:regulation of transcription by RNA polymerase II"/>
    <property type="evidence" value="ECO:0007669"/>
    <property type="project" value="TreeGrafter"/>
</dbReference>
<feature type="compositionally biased region" description="Low complexity" evidence="10">
    <location>
        <begin position="177"/>
        <end position="189"/>
    </location>
</feature>
<keyword evidence="13" id="KW-1185">Reference proteome</keyword>
<dbReference type="GO" id="GO:0008270">
    <property type="term" value="F:zinc ion binding"/>
    <property type="evidence" value="ECO:0007669"/>
    <property type="project" value="UniProtKB-KW"/>
</dbReference>
<comment type="function">
    <text evidence="8">Putative transcription factor required for axon growth and guidance in the central and peripheral nervous systems. Repels CNS axons away from the midline by promoting the expression of the midline repellent sli and its receptor robo.</text>
</comment>
<reference evidence="14" key="1">
    <citation type="submission" date="2025-08" db="UniProtKB">
        <authorList>
            <consortium name="RefSeq"/>
        </authorList>
    </citation>
    <scope>IDENTIFICATION</scope>
    <source>
        <strain evidence="14">15085-1641.00</strain>
        <tissue evidence="14">Whole body</tissue>
    </source>
</reference>
<evidence type="ECO:0000256" key="10">
    <source>
        <dbReference type="SAM" id="MobiDB-lite"/>
    </source>
</evidence>
<keyword evidence="9" id="KW-0479">Metal-binding</keyword>
<feature type="compositionally biased region" description="Low complexity" evidence="10">
    <location>
        <begin position="255"/>
        <end position="265"/>
    </location>
</feature>
<feature type="compositionally biased region" description="Basic and acidic residues" evidence="10">
    <location>
        <begin position="481"/>
        <end position="490"/>
    </location>
</feature>
<feature type="domain" description="BTB" evidence="11">
    <location>
        <begin position="32"/>
        <end position="97"/>
    </location>
</feature>
<dbReference type="PROSITE" id="PS50157">
    <property type="entry name" value="ZINC_FINGER_C2H2_2"/>
    <property type="match status" value="1"/>
</dbReference>
<organism evidence="13 14">
    <name type="scientific">Drosophila hydei</name>
    <name type="common">Fruit fly</name>
    <dbReference type="NCBI Taxonomy" id="7224"/>
    <lineage>
        <taxon>Eukaryota</taxon>
        <taxon>Metazoa</taxon>
        <taxon>Ecdysozoa</taxon>
        <taxon>Arthropoda</taxon>
        <taxon>Hexapoda</taxon>
        <taxon>Insecta</taxon>
        <taxon>Pterygota</taxon>
        <taxon>Neoptera</taxon>
        <taxon>Endopterygota</taxon>
        <taxon>Diptera</taxon>
        <taxon>Brachycera</taxon>
        <taxon>Muscomorpha</taxon>
        <taxon>Ephydroidea</taxon>
        <taxon>Drosophilidae</taxon>
        <taxon>Drosophila</taxon>
    </lineage>
</organism>
<dbReference type="AlphaFoldDB" id="A0A6J1LRM1"/>
<dbReference type="Proteomes" id="UP000504633">
    <property type="component" value="Unplaced"/>
</dbReference>
<keyword evidence="4" id="KW-0524">Neurogenesis</keyword>
<dbReference type="GO" id="GO:0045467">
    <property type="term" value="P:R7 cell development"/>
    <property type="evidence" value="ECO:0007669"/>
    <property type="project" value="UniProtKB-ARBA"/>
</dbReference>
<dbReference type="PROSITE" id="PS50097">
    <property type="entry name" value="BTB"/>
    <property type="match status" value="1"/>
</dbReference>
<dbReference type="PANTHER" id="PTHR23110">
    <property type="entry name" value="BTB DOMAIN TRANSCRIPTION FACTOR"/>
    <property type="match status" value="1"/>
</dbReference>
<dbReference type="GO" id="GO:0048813">
    <property type="term" value="P:dendrite morphogenesis"/>
    <property type="evidence" value="ECO:0007669"/>
    <property type="project" value="UniProtKB-ARBA"/>
</dbReference>
<dbReference type="GeneID" id="111599070"/>
<evidence type="ECO:0000256" key="2">
    <source>
        <dbReference type="ARBA" id="ARBA00022473"/>
    </source>
</evidence>
<evidence type="ECO:0000256" key="8">
    <source>
        <dbReference type="ARBA" id="ARBA00037382"/>
    </source>
</evidence>
<dbReference type="InterPro" id="IPR011333">
    <property type="entry name" value="SKP1/BTB/POZ_sf"/>
</dbReference>
<dbReference type="PROSITE" id="PS00028">
    <property type="entry name" value="ZINC_FINGER_C2H2_1"/>
    <property type="match status" value="1"/>
</dbReference>
<dbReference type="PANTHER" id="PTHR23110:SF111">
    <property type="entry name" value="LONGITUDINALS LACKING PROTEIN, ISOFORMS F_I_K_T"/>
    <property type="match status" value="1"/>
</dbReference>
<evidence type="ECO:0000256" key="4">
    <source>
        <dbReference type="ARBA" id="ARBA00022902"/>
    </source>
</evidence>
<dbReference type="Pfam" id="PF00651">
    <property type="entry name" value="BTB"/>
    <property type="match status" value="1"/>
</dbReference>
<evidence type="ECO:0000256" key="3">
    <source>
        <dbReference type="ARBA" id="ARBA00022782"/>
    </source>
</evidence>
<evidence type="ECO:0000256" key="7">
    <source>
        <dbReference type="ARBA" id="ARBA00023242"/>
    </source>
</evidence>
<proteinExistence type="predicted"/>
<dbReference type="OrthoDB" id="407106at2759"/>